<dbReference type="EMBL" id="HG671278">
    <property type="protein sequence ID" value="CDI80655.1"/>
    <property type="molecule type" value="Genomic_DNA"/>
</dbReference>
<evidence type="ECO:0000256" key="2">
    <source>
        <dbReference type="SAM" id="Coils"/>
    </source>
</evidence>
<keyword evidence="6" id="KW-1185">Reference proteome</keyword>
<protein>
    <submittedName>
        <fullName evidence="5">ICE-like protease (Caspase) p20 domain-containing protein, putative</fullName>
    </submittedName>
</protein>
<dbReference type="OMA" id="IFTWCLV"/>
<feature type="compositionally biased region" description="Low complexity" evidence="3">
    <location>
        <begin position="1035"/>
        <end position="1044"/>
    </location>
</feature>
<evidence type="ECO:0000313" key="6">
    <source>
        <dbReference type="Proteomes" id="UP000018050"/>
    </source>
</evidence>
<reference evidence="5" key="1">
    <citation type="submission" date="2013-10" db="EMBL/GenBank/DDBJ databases">
        <title>Genomic analysis of the causative agents of coccidiosis in chickens.</title>
        <authorList>
            <person name="Reid A.J."/>
            <person name="Blake D."/>
            <person name="Billington K."/>
            <person name="Browne H."/>
            <person name="Dunn M."/>
            <person name="Hung S."/>
            <person name="Kawahara F."/>
            <person name="Miranda-Saavedra D."/>
            <person name="Mourier T."/>
            <person name="Nagra H."/>
            <person name="Otto T.D."/>
            <person name="Rawlings N."/>
            <person name="Sanchez A."/>
            <person name="Sanders M."/>
            <person name="Subramaniam C."/>
            <person name="Tay Y."/>
            <person name="Dear P."/>
            <person name="Doerig C."/>
            <person name="Gruber A."/>
            <person name="Parkinson J."/>
            <person name="Shirley M."/>
            <person name="Wan K.L."/>
            <person name="Berriman M."/>
            <person name="Tomley F."/>
            <person name="Pain A."/>
        </authorList>
    </citation>
    <scope>NUCLEOTIDE SEQUENCE [LARGE SCALE GENOMIC DNA]</scope>
    <source>
        <strain evidence="5">Houghton</strain>
    </source>
</reference>
<evidence type="ECO:0000313" key="5">
    <source>
        <dbReference type="EMBL" id="CDI80655.1"/>
    </source>
</evidence>
<keyword evidence="5" id="KW-0378">Hydrolase</keyword>
<feature type="region of interest" description="Disordered" evidence="3">
    <location>
        <begin position="226"/>
        <end position="245"/>
    </location>
</feature>
<reference evidence="5" key="2">
    <citation type="submission" date="2013-10" db="EMBL/GenBank/DDBJ databases">
        <authorList>
            <person name="Aslett M."/>
        </authorList>
    </citation>
    <scope>NUCLEOTIDE SEQUENCE [LARGE SCALE GENOMIC DNA]</scope>
    <source>
        <strain evidence="5">Houghton</strain>
    </source>
</reference>
<feature type="region of interest" description="Disordered" evidence="3">
    <location>
        <begin position="889"/>
        <end position="908"/>
    </location>
</feature>
<dbReference type="VEuPathDB" id="ToxoDB:EAH_00054290"/>
<feature type="region of interest" description="Disordered" evidence="3">
    <location>
        <begin position="1"/>
        <end position="62"/>
    </location>
</feature>
<dbReference type="RefSeq" id="XP_013249407.1">
    <property type="nucleotide sequence ID" value="XM_013393953.1"/>
</dbReference>
<dbReference type="PANTHER" id="PTHR48104:SF30">
    <property type="entry name" value="METACASPASE-1"/>
    <property type="match status" value="1"/>
</dbReference>
<dbReference type="InterPro" id="IPR050452">
    <property type="entry name" value="Metacaspase"/>
</dbReference>
<keyword evidence="2" id="KW-0175">Coiled coil</keyword>
<sequence>MQQQHEEQRQSLQQASCTGTRDEQRVQQQRTLWQQQQQQQPQPQQHQQQHHHPDWTWTSPSAQPLTVSSQYYTPADDYQQDPLQLQLQQVQQQHDLALQQQPPGAPQSVIAGPGQQQEWHVGNSNYPLQPQLVYPQQQQQLQQQQLLHQQLQQQQQLLLLQQQQQEEQQVQLMTMLQQQEQRILHREHQLRANDTFSNSAVQEATTGGGGGGGAAAAANDSLHRTKESYAPPQPSRMHWGTQQQQQPQPIEYFTAPAGFPEYSLRGQGPLSSMYTAGAALQQQQQQQRLRRHVIAGHNRPQSATVAAVASMKGNLKGKGRCWGVSRAVVVGCTYTRHQNYNLRGPANDAHLFAHALVQLMRVEPDDVLLLSDALPDTPYRGSRNSSSGRVPRAPQQQTAAAKANSSKSSINSNSTSSKEHLKGLVLHPTVDVSQLEDIQPNPSLPTQPTKQNILIALNWLVKDAVPGDRLFFYFSGHSTQVDNLSAYEGEGYDEALLPVDFDSLGSEEDANLLLTTHVKEVLLSVSPQVHVCMILDTCGCQTILDPAGTGSMWTFIKAWSQVAVEAALPSIELPVRLSQGGPLAFAPHLSASDGGRPVVHGIFTWCLVSVLLELFGPNNASGGRRVSYQGLIDRVRNRVRDLKWNRLFALDQMPELTVHTGGNASFDDLFYSLGWPAAFTPPSSPSAAAAAEGETGGAAGGSSIIDRKLHHTFAAALTATQRLSAACCVQRGDAAAGGAAAAAAAAPEPPKEFMEGYSFLDPAKAWLALTCGGPIFNFRNSSLRSASSNAPFSLSSSSLPASQLVTEGMQQQQQLQQQLQQQQQQPYTAAECFRLVQSREDSADSVASFDTFAPKKPRATASAAAAAGGAPCARWGPLKNEEEMYRDTADCAASRSSGDSPLPPASFKSSKKTGVGFLYTPGSTLLLPPQRGLHSSAAAAAAGQRNGEGGPMGGVGPSEVYLQQQQQQGAASPVEAAATAREAYIVAAAKHIEDRFNVEAAIGAASNAAYQAHLKKVQDVPPQAHALAQLVMQQQQQQLQQQQQQGGGGPQPLNQNTARGPLTSKTRKIPIYDASSPPIYEATRSPD</sequence>
<feature type="region of interest" description="Disordered" evidence="3">
    <location>
        <begin position="1035"/>
        <end position="1087"/>
    </location>
</feature>
<dbReference type="Proteomes" id="UP000018050">
    <property type="component" value="Unassembled WGS sequence"/>
</dbReference>
<dbReference type="InterPro" id="IPR011600">
    <property type="entry name" value="Pept_C14_caspase"/>
</dbReference>
<evidence type="ECO:0000259" key="4">
    <source>
        <dbReference type="Pfam" id="PF00656"/>
    </source>
</evidence>
<accession>U6GKG2</accession>
<feature type="region of interest" description="Disordered" evidence="3">
    <location>
        <begin position="375"/>
        <end position="418"/>
    </location>
</feature>
<feature type="domain" description="Peptidase C14 caspase" evidence="4">
    <location>
        <begin position="326"/>
        <end position="659"/>
    </location>
</feature>
<feature type="compositionally biased region" description="Polar residues" evidence="3">
    <location>
        <begin position="114"/>
        <end position="123"/>
    </location>
</feature>
<dbReference type="Pfam" id="PF00656">
    <property type="entry name" value="Peptidase_C14"/>
    <property type="match status" value="1"/>
</dbReference>
<dbReference type="GO" id="GO:0006508">
    <property type="term" value="P:proteolysis"/>
    <property type="evidence" value="ECO:0007669"/>
    <property type="project" value="UniProtKB-KW"/>
</dbReference>
<organism evidence="5 6">
    <name type="scientific">Eimeria acervulina</name>
    <name type="common">Coccidian parasite</name>
    <dbReference type="NCBI Taxonomy" id="5801"/>
    <lineage>
        <taxon>Eukaryota</taxon>
        <taxon>Sar</taxon>
        <taxon>Alveolata</taxon>
        <taxon>Apicomplexa</taxon>
        <taxon>Conoidasida</taxon>
        <taxon>Coccidia</taxon>
        <taxon>Eucoccidiorida</taxon>
        <taxon>Eimeriorina</taxon>
        <taxon>Eimeriidae</taxon>
        <taxon>Eimeria</taxon>
    </lineage>
</organism>
<gene>
    <name evidence="5" type="ORF">EAH_00054290</name>
</gene>
<comment type="similarity">
    <text evidence="1">Belongs to the peptidase C14B family.</text>
</comment>
<dbReference type="PANTHER" id="PTHR48104">
    <property type="entry name" value="METACASPASE-4"/>
    <property type="match status" value="1"/>
</dbReference>
<feature type="region of interest" description="Disordered" evidence="3">
    <location>
        <begin position="94"/>
        <end position="123"/>
    </location>
</feature>
<feature type="compositionally biased region" description="Polar residues" evidence="3">
    <location>
        <begin position="382"/>
        <end position="398"/>
    </location>
</feature>
<dbReference type="GO" id="GO:0004197">
    <property type="term" value="F:cysteine-type endopeptidase activity"/>
    <property type="evidence" value="ECO:0007669"/>
    <property type="project" value="InterPro"/>
</dbReference>
<name>U6GKG2_EIMAC</name>
<dbReference type="Gene3D" id="3.40.50.12660">
    <property type="match status" value="2"/>
</dbReference>
<dbReference type="GO" id="GO:0005737">
    <property type="term" value="C:cytoplasm"/>
    <property type="evidence" value="ECO:0007669"/>
    <property type="project" value="TreeGrafter"/>
</dbReference>
<proteinExistence type="inferred from homology"/>
<dbReference type="GeneID" id="25273499"/>
<dbReference type="OrthoDB" id="348364at2759"/>
<feature type="coiled-coil region" evidence="2">
    <location>
        <begin position="134"/>
        <end position="182"/>
    </location>
</feature>
<evidence type="ECO:0000256" key="1">
    <source>
        <dbReference type="ARBA" id="ARBA00009005"/>
    </source>
</evidence>
<feature type="compositionally biased region" description="Low complexity" evidence="3">
    <location>
        <begin position="399"/>
        <end position="416"/>
    </location>
</feature>
<feature type="compositionally biased region" description="Low complexity" evidence="3">
    <location>
        <begin position="34"/>
        <end position="47"/>
    </location>
</feature>
<evidence type="ECO:0000256" key="3">
    <source>
        <dbReference type="SAM" id="MobiDB-lite"/>
    </source>
</evidence>
<keyword evidence="5" id="KW-0645">Protease</keyword>
<dbReference type="AlphaFoldDB" id="U6GKG2"/>